<organism evidence="2 3">
    <name type="scientific">Malacoplasma penetrans (strain HF-2)</name>
    <name type="common">Mycoplasma penetrans</name>
    <dbReference type="NCBI Taxonomy" id="272633"/>
    <lineage>
        <taxon>Bacteria</taxon>
        <taxon>Bacillati</taxon>
        <taxon>Mycoplasmatota</taxon>
        <taxon>Mycoplasmoidales</taxon>
        <taxon>Mycoplasmoidaceae</taxon>
        <taxon>Malacoplasma</taxon>
    </lineage>
</organism>
<dbReference type="Proteomes" id="UP000002522">
    <property type="component" value="Chromosome"/>
</dbReference>
<dbReference type="EMBL" id="BA000026">
    <property type="protein sequence ID" value="BAC44619.1"/>
    <property type="molecule type" value="Genomic_DNA"/>
</dbReference>
<reference evidence="2 3" key="1">
    <citation type="journal article" date="2002" name="Nucleic Acids Res.">
        <title>The complete genomic sequence of Mycoplasma penetrans, an intracellular bacterial pathogen in humans.</title>
        <authorList>
            <person name="Sasaki Y."/>
            <person name="Ishikawa J."/>
            <person name="Yamashita A."/>
            <person name="Oshima K."/>
            <person name="Kenri T."/>
            <person name="Furuya K."/>
            <person name="Yoshino C."/>
            <person name="Horino A."/>
            <person name="Shiba T."/>
            <person name="Sasaki T."/>
            <person name="Hattori M."/>
        </authorList>
    </citation>
    <scope>NUCLEOTIDE SEQUENCE [LARGE SCALE GENOMIC DNA]</scope>
    <source>
        <strain evidence="2 3">HF-2</strain>
    </source>
</reference>
<evidence type="ECO:0000313" key="2">
    <source>
        <dbReference type="EMBL" id="BAC44619.1"/>
    </source>
</evidence>
<keyword evidence="3" id="KW-1185">Reference proteome</keyword>
<proteinExistence type="predicted"/>
<keyword evidence="1" id="KW-0175">Coiled coil</keyword>
<dbReference type="InParanoid" id="Q8EUU3"/>
<gene>
    <name evidence="2" type="ordered locus">MYPE8270</name>
</gene>
<dbReference type="KEGG" id="mpe:MYPE8270"/>
<dbReference type="HOGENOM" id="CLU_2106266_0_0_14"/>
<evidence type="ECO:0000313" key="3">
    <source>
        <dbReference type="Proteomes" id="UP000002522"/>
    </source>
</evidence>
<protein>
    <submittedName>
        <fullName evidence="2">Uncharacterized protein</fullName>
    </submittedName>
</protein>
<name>Q8EUU3_MALP2</name>
<sequence length="135" mass="15324">MQCHLIILSKTRNKLGGTLMNKNKDMLKLVVDLAKKVTNVEFEDLQLNEDKKAGSVFVKFELEQDMSEKITLALVYKELKEMRTEFRTDISELKTDVAQLKVDVAELKTDVAQLKVDVAAIKACPTIQKELKLAQ</sequence>
<feature type="coiled-coil region" evidence="1">
    <location>
        <begin position="76"/>
        <end position="117"/>
    </location>
</feature>
<accession>Q8EUU3</accession>
<evidence type="ECO:0000256" key="1">
    <source>
        <dbReference type="SAM" id="Coils"/>
    </source>
</evidence>
<dbReference type="Gene3D" id="1.20.5.170">
    <property type="match status" value="1"/>
</dbReference>
<dbReference type="AlphaFoldDB" id="Q8EUU3"/>